<organism evidence="1">
    <name type="scientific">Tanacetum cinerariifolium</name>
    <name type="common">Dalmatian daisy</name>
    <name type="synonym">Chrysanthemum cinerariifolium</name>
    <dbReference type="NCBI Taxonomy" id="118510"/>
    <lineage>
        <taxon>Eukaryota</taxon>
        <taxon>Viridiplantae</taxon>
        <taxon>Streptophyta</taxon>
        <taxon>Embryophyta</taxon>
        <taxon>Tracheophyta</taxon>
        <taxon>Spermatophyta</taxon>
        <taxon>Magnoliopsida</taxon>
        <taxon>eudicotyledons</taxon>
        <taxon>Gunneridae</taxon>
        <taxon>Pentapetalae</taxon>
        <taxon>asterids</taxon>
        <taxon>campanulids</taxon>
        <taxon>Asterales</taxon>
        <taxon>Asteraceae</taxon>
        <taxon>Asteroideae</taxon>
        <taxon>Anthemideae</taxon>
        <taxon>Anthemidinae</taxon>
        <taxon>Tanacetum</taxon>
    </lineage>
</organism>
<comment type="caution">
    <text evidence="1">The sequence shown here is derived from an EMBL/GenBank/DDBJ whole genome shotgun (WGS) entry which is preliminary data.</text>
</comment>
<feature type="non-terminal residue" evidence="1">
    <location>
        <position position="92"/>
    </location>
</feature>
<accession>A0A699V5S0</accession>
<protein>
    <submittedName>
        <fullName evidence="1">Uncharacterized protein</fullName>
    </submittedName>
</protein>
<dbReference type="AlphaFoldDB" id="A0A699V5S0"/>
<sequence length="92" mass="9889">MQTRYNGIIISAFYRAAISVKVKSLLEVVGLEVEEKSVPSKFLSVKNAGCLGFGNAPSLPNMKITDDMFGLSSGFCCTHNKPTSIDLKTSDA</sequence>
<dbReference type="EMBL" id="BKCJ011391019">
    <property type="protein sequence ID" value="GFD29029.1"/>
    <property type="molecule type" value="Genomic_DNA"/>
</dbReference>
<gene>
    <name evidence="1" type="ORF">Tci_900998</name>
</gene>
<name>A0A699V5S0_TANCI</name>
<evidence type="ECO:0000313" key="1">
    <source>
        <dbReference type="EMBL" id="GFD29029.1"/>
    </source>
</evidence>
<reference evidence="1" key="1">
    <citation type="journal article" date="2019" name="Sci. Rep.">
        <title>Draft genome of Tanacetum cinerariifolium, the natural source of mosquito coil.</title>
        <authorList>
            <person name="Yamashiro T."/>
            <person name="Shiraishi A."/>
            <person name="Satake H."/>
            <person name="Nakayama K."/>
        </authorList>
    </citation>
    <scope>NUCLEOTIDE SEQUENCE</scope>
</reference>
<proteinExistence type="predicted"/>